<evidence type="ECO:0000256" key="3">
    <source>
        <dbReference type="ARBA" id="ARBA00022801"/>
    </source>
</evidence>
<dbReference type="InterPro" id="IPR038765">
    <property type="entry name" value="Papain-like_cys_pep_sf"/>
</dbReference>
<organism evidence="7 8">
    <name type="scientific">Anaerobutyricum hallii</name>
    <dbReference type="NCBI Taxonomy" id="39488"/>
    <lineage>
        <taxon>Bacteria</taxon>
        <taxon>Bacillati</taxon>
        <taxon>Bacillota</taxon>
        <taxon>Clostridia</taxon>
        <taxon>Lachnospirales</taxon>
        <taxon>Lachnospiraceae</taxon>
        <taxon>Anaerobutyricum</taxon>
    </lineage>
</organism>
<comment type="caution">
    <text evidence="7">The sequence shown here is derived from an EMBL/GenBank/DDBJ whole genome shotgun (WGS) entry which is preliminary data.</text>
</comment>
<dbReference type="InterPro" id="IPR008044">
    <property type="entry name" value="Phage_lysin"/>
</dbReference>
<dbReference type="SUPFAM" id="SSF54001">
    <property type="entry name" value="Cysteine proteinases"/>
    <property type="match status" value="1"/>
</dbReference>
<dbReference type="PROSITE" id="PS51935">
    <property type="entry name" value="NLPC_P60"/>
    <property type="match status" value="1"/>
</dbReference>
<evidence type="ECO:0000313" key="7">
    <source>
        <dbReference type="EMBL" id="RGI76115.1"/>
    </source>
</evidence>
<evidence type="ECO:0000313" key="8">
    <source>
        <dbReference type="Proteomes" id="UP000262524"/>
    </source>
</evidence>
<dbReference type="AlphaFoldDB" id="A0A374MXX2"/>
<dbReference type="InterPro" id="IPR000064">
    <property type="entry name" value="NLP_P60_dom"/>
</dbReference>
<feature type="domain" description="NlpC/P60" evidence="6">
    <location>
        <begin position="143"/>
        <end position="283"/>
    </location>
</feature>
<protein>
    <recommendedName>
        <fullName evidence="6">NlpC/P60 domain-containing protein</fullName>
    </recommendedName>
</protein>
<dbReference type="Proteomes" id="UP000262524">
    <property type="component" value="Unassembled WGS sequence"/>
</dbReference>
<evidence type="ECO:0000256" key="5">
    <source>
        <dbReference type="SAM" id="Phobius"/>
    </source>
</evidence>
<dbReference type="RefSeq" id="WP_117983744.1">
    <property type="nucleotide sequence ID" value="NZ_QSOE01000196.1"/>
</dbReference>
<evidence type="ECO:0000259" key="6">
    <source>
        <dbReference type="PROSITE" id="PS51935"/>
    </source>
</evidence>
<reference evidence="7 8" key="1">
    <citation type="submission" date="2018-08" db="EMBL/GenBank/DDBJ databases">
        <title>A genome reference for cultivated species of the human gut microbiota.</title>
        <authorList>
            <person name="Zou Y."/>
            <person name="Xue W."/>
            <person name="Luo G."/>
        </authorList>
    </citation>
    <scope>NUCLEOTIDE SEQUENCE [LARGE SCALE GENOMIC DNA]</scope>
    <source>
        <strain evidence="7 8">TM10-1AC</strain>
    </source>
</reference>
<gene>
    <name evidence="7" type="ORF">DXD91_15490</name>
</gene>
<evidence type="ECO:0000256" key="1">
    <source>
        <dbReference type="ARBA" id="ARBA00007074"/>
    </source>
</evidence>
<accession>A0A374MXX2</accession>
<evidence type="ECO:0000256" key="2">
    <source>
        <dbReference type="ARBA" id="ARBA00022670"/>
    </source>
</evidence>
<keyword evidence="5" id="KW-1133">Transmembrane helix</keyword>
<sequence length="283" mass="31492">MIDINYKKRIKKRLKKGNGVLIFGSFFMILILMIVIMFAQIFTMRQSALDLQNAADSISDGTATYLQSEGGNYEDAQKQAVKLKNMINSNTKANIKRLTVNKSSLENDNIVSVKLEKKFKYNTSETKTKLLHIKRIAATEITSGYASGYVQWAIDFASDNSHGYSQANRTLPDVDCSSFVYYSLINAGGFTTAQLGAYPFTTADMGGILQRNGFRQFPFTSVADLKEGDILWRFGHTEIYVGNGQNAGAHSNYDGQQGDSSGKEVNVKETGTHWQYVYRLGGK</sequence>
<comment type="similarity">
    <text evidence="1">Belongs to the peptidase C40 family.</text>
</comment>
<keyword evidence="5" id="KW-0472">Membrane</keyword>
<keyword evidence="4" id="KW-0788">Thiol protease</keyword>
<dbReference type="GO" id="GO:0008234">
    <property type="term" value="F:cysteine-type peptidase activity"/>
    <property type="evidence" value="ECO:0007669"/>
    <property type="project" value="UniProtKB-KW"/>
</dbReference>
<proteinExistence type="inferred from homology"/>
<dbReference type="EMBL" id="QSOE01000196">
    <property type="protein sequence ID" value="RGI76115.1"/>
    <property type="molecule type" value="Genomic_DNA"/>
</dbReference>
<dbReference type="Gene3D" id="3.90.1720.10">
    <property type="entry name" value="endopeptidase domain like (from Nostoc punctiforme)"/>
    <property type="match status" value="1"/>
</dbReference>
<evidence type="ECO:0000256" key="4">
    <source>
        <dbReference type="ARBA" id="ARBA00022807"/>
    </source>
</evidence>
<keyword evidence="5" id="KW-0812">Transmembrane</keyword>
<feature type="transmembrane region" description="Helical" evidence="5">
    <location>
        <begin position="20"/>
        <end position="42"/>
    </location>
</feature>
<dbReference type="Pfam" id="PF05382">
    <property type="entry name" value="Amidase_5"/>
    <property type="match status" value="1"/>
</dbReference>
<name>A0A374MXX2_9FIRM</name>
<dbReference type="GO" id="GO:0006508">
    <property type="term" value="P:proteolysis"/>
    <property type="evidence" value="ECO:0007669"/>
    <property type="project" value="UniProtKB-KW"/>
</dbReference>
<keyword evidence="2" id="KW-0645">Protease</keyword>
<keyword evidence="3" id="KW-0378">Hydrolase</keyword>